<evidence type="ECO:0000256" key="8">
    <source>
        <dbReference type="RuleBase" id="RU000352"/>
    </source>
</evidence>
<dbReference type="HOGENOM" id="CLU_015718_1_0_1"/>
<dbReference type="GO" id="GO:0000278">
    <property type="term" value="P:mitotic cell cycle"/>
    <property type="evidence" value="ECO:0000318"/>
    <property type="project" value="GO_Central"/>
</dbReference>
<dbReference type="AlphaFoldDB" id="H2XTC6"/>
<dbReference type="SUPFAM" id="SSF52490">
    <property type="entry name" value="Tubulin nucleotide-binding domain-like"/>
    <property type="match status" value="1"/>
</dbReference>
<dbReference type="PROSITE" id="PS00227">
    <property type="entry name" value="TUBULIN"/>
    <property type="match status" value="1"/>
</dbReference>
<dbReference type="PANTHER" id="PTHR11588">
    <property type="entry name" value="TUBULIN"/>
    <property type="match status" value="1"/>
</dbReference>
<dbReference type="InParanoid" id="H2XTC6"/>
<protein>
    <submittedName>
        <fullName evidence="10">Tubulin delta chain</fullName>
    </submittedName>
</protein>
<dbReference type="InterPro" id="IPR003008">
    <property type="entry name" value="Tubulin_FtsZ_GTPase"/>
</dbReference>
<dbReference type="InterPro" id="IPR036525">
    <property type="entry name" value="Tubulin/FtsZ_GTPase_sf"/>
</dbReference>
<reference evidence="11" key="1">
    <citation type="journal article" date="2002" name="Science">
        <title>The draft genome of Ciona intestinalis: insights into chordate and vertebrate origins.</title>
        <authorList>
            <person name="Dehal P."/>
            <person name="Satou Y."/>
            <person name="Campbell R.K."/>
            <person name="Chapman J."/>
            <person name="Degnan B."/>
            <person name="De Tomaso A."/>
            <person name="Davidson B."/>
            <person name="Di Gregorio A."/>
            <person name="Gelpke M."/>
            <person name="Goodstein D.M."/>
            <person name="Harafuji N."/>
            <person name="Hastings K.E."/>
            <person name="Ho I."/>
            <person name="Hotta K."/>
            <person name="Huang W."/>
            <person name="Kawashima T."/>
            <person name="Lemaire P."/>
            <person name="Martinez D."/>
            <person name="Meinertzhagen I.A."/>
            <person name="Necula S."/>
            <person name="Nonaka M."/>
            <person name="Putnam N."/>
            <person name="Rash S."/>
            <person name="Saiga H."/>
            <person name="Satake M."/>
            <person name="Terry A."/>
            <person name="Yamada L."/>
            <person name="Wang H.G."/>
            <person name="Awazu S."/>
            <person name="Azumi K."/>
            <person name="Boore J."/>
            <person name="Branno M."/>
            <person name="Chin-Bow S."/>
            <person name="DeSantis R."/>
            <person name="Doyle S."/>
            <person name="Francino P."/>
            <person name="Keys D.N."/>
            <person name="Haga S."/>
            <person name="Hayashi H."/>
            <person name="Hino K."/>
            <person name="Imai K.S."/>
            <person name="Inaba K."/>
            <person name="Kano S."/>
            <person name="Kobayashi K."/>
            <person name="Kobayashi M."/>
            <person name="Lee B.I."/>
            <person name="Makabe K.W."/>
            <person name="Manohar C."/>
            <person name="Matassi G."/>
            <person name="Medina M."/>
            <person name="Mochizuki Y."/>
            <person name="Mount S."/>
            <person name="Morishita T."/>
            <person name="Miura S."/>
            <person name="Nakayama A."/>
            <person name="Nishizaka S."/>
            <person name="Nomoto H."/>
            <person name="Ohta F."/>
            <person name="Oishi K."/>
            <person name="Rigoutsos I."/>
            <person name="Sano M."/>
            <person name="Sasaki A."/>
            <person name="Sasakura Y."/>
            <person name="Shoguchi E."/>
            <person name="Shin-i T."/>
            <person name="Spagnuolo A."/>
            <person name="Stainier D."/>
            <person name="Suzuki M.M."/>
            <person name="Tassy O."/>
            <person name="Takatori N."/>
            <person name="Tokuoka M."/>
            <person name="Yagi K."/>
            <person name="Yoshizaki F."/>
            <person name="Wada S."/>
            <person name="Zhang C."/>
            <person name="Hyatt P.D."/>
            <person name="Larimer F."/>
            <person name="Detter C."/>
            <person name="Doggett N."/>
            <person name="Glavina T."/>
            <person name="Hawkins T."/>
            <person name="Richardson P."/>
            <person name="Lucas S."/>
            <person name="Kohara Y."/>
            <person name="Levine M."/>
            <person name="Satoh N."/>
            <person name="Rokhsar D.S."/>
        </authorList>
    </citation>
    <scope>NUCLEOTIDE SEQUENCE [LARGE SCALE GENOMIC DNA]</scope>
</reference>
<evidence type="ECO:0000313" key="10">
    <source>
        <dbReference type="Ensembl" id="ENSCINP00000032910.1"/>
    </source>
</evidence>
<gene>
    <name evidence="10" type="primary">LOC100186985</name>
</gene>
<evidence type="ECO:0000259" key="9">
    <source>
        <dbReference type="SMART" id="SM00864"/>
    </source>
</evidence>
<dbReference type="InterPro" id="IPR017975">
    <property type="entry name" value="Tubulin_CS"/>
</dbReference>
<dbReference type="InterPro" id="IPR000217">
    <property type="entry name" value="Tubulin"/>
</dbReference>
<keyword evidence="7" id="KW-0206">Cytoskeleton</keyword>
<dbReference type="OMA" id="CITEGHK"/>
<evidence type="ECO:0000256" key="4">
    <source>
        <dbReference type="ARBA" id="ARBA00022701"/>
    </source>
</evidence>
<dbReference type="GO" id="GO:0005874">
    <property type="term" value="C:microtubule"/>
    <property type="evidence" value="ECO:0000318"/>
    <property type="project" value="GO_Central"/>
</dbReference>
<dbReference type="SMART" id="SM00864">
    <property type="entry name" value="Tubulin"/>
    <property type="match status" value="1"/>
</dbReference>
<comment type="subcellular location">
    <subcellularLocation>
        <location evidence="1">Cytoplasm</location>
        <location evidence="1">Cytoskeleton</location>
    </subcellularLocation>
</comment>
<dbReference type="Gene3D" id="3.40.50.1440">
    <property type="entry name" value="Tubulin/FtsZ, GTPase domain"/>
    <property type="match status" value="1"/>
</dbReference>
<dbReference type="GO" id="GO:0005525">
    <property type="term" value="F:GTP binding"/>
    <property type="evidence" value="ECO:0000318"/>
    <property type="project" value="GO_Central"/>
</dbReference>
<accession>H2XTC6</accession>
<name>H2XTC6_CIOIN</name>
<keyword evidence="3" id="KW-0963">Cytoplasm</keyword>
<dbReference type="SUPFAM" id="SSF55307">
    <property type="entry name" value="Tubulin C-terminal domain-like"/>
    <property type="match status" value="1"/>
</dbReference>
<feature type="domain" description="Tubulin/FtsZ GTPase" evidence="9">
    <location>
        <begin position="28"/>
        <end position="234"/>
    </location>
</feature>
<keyword evidence="4 8" id="KW-0493">Microtubule</keyword>
<dbReference type="InterPro" id="IPR023123">
    <property type="entry name" value="Tubulin_C"/>
</dbReference>
<evidence type="ECO:0000256" key="7">
    <source>
        <dbReference type="ARBA" id="ARBA00023212"/>
    </source>
</evidence>
<dbReference type="STRING" id="7719.ENSCINP00000032910"/>
<dbReference type="Proteomes" id="UP000008144">
    <property type="component" value="Unassembled WGS sequence"/>
</dbReference>
<keyword evidence="11" id="KW-1185">Reference proteome</keyword>
<dbReference type="Pfam" id="PF00091">
    <property type="entry name" value="Tubulin"/>
    <property type="match status" value="1"/>
</dbReference>
<dbReference type="GO" id="GO:0005737">
    <property type="term" value="C:cytoplasm"/>
    <property type="evidence" value="ECO:0000318"/>
    <property type="project" value="GO_Central"/>
</dbReference>
<reference evidence="10" key="3">
    <citation type="submission" date="2025-09" db="UniProtKB">
        <authorList>
            <consortium name="Ensembl"/>
        </authorList>
    </citation>
    <scope>IDENTIFICATION</scope>
</reference>
<keyword evidence="6 8" id="KW-0342">GTP-binding</keyword>
<dbReference type="Ensembl" id="ENSCINT00000033914.1">
    <property type="protein sequence ID" value="ENSCINP00000032910.1"/>
    <property type="gene ID" value="ENSCING00000022094.1"/>
</dbReference>
<evidence type="ECO:0000256" key="3">
    <source>
        <dbReference type="ARBA" id="ARBA00022490"/>
    </source>
</evidence>
<evidence type="ECO:0000256" key="5">
    <source>
        <dbReference type="ARBA" id="ARBA00022741"/>
    </source>
</evidence>
<keyword evidence="5 8" id="KW-0547">Nucleotide-binding</keyword>
<dbReference type="GeneTree" id="ENSGT00940000166800"/>
<sequence length="413" mass="45963">MSIYLHVGQCGVQIGEEFWNKISKYSDEDKVVRNNLWAHGGGGEPQAMFIDAERKVVRKVTRSTKRAKTGLNITNSSVTTRRGCGSNFAMGFNYLPHGNNGFGQCVVDERSPMLEACLERIRSKVERLDAFSGFIGVHSSGGGTGAGFGARLCQELNDIYPTAYRLWNVITPYTQGESPTQHYNQLLSVSTIHENADALVLFNNDDIGKKTMKNINETIADNMISMYLPVTTLSPPSGGISTGPEPWEMIRSLSPIPSLKLLQTRHLVADNSNDPLVWEKLTRSLISQFPHVRSTGTSCISALCVCRGIGKGSSPNPGLIAKKLKKSYNCVKWNPFPIDVWMDHRNHRKSISVCANLTSSGRYIEGIVDKSRLMYDSGAYLHWYSRYGMECDDFKQSFEILRRVANGYRDAGK</sequence>
<evidence type="ECO:0000313" key="11">
    <source>
        <dbReference type="Proteomes" id="UP000008144"/>
    </source>
</evidence>
<dbReference type="Gene3D" id="1.10.287.600">
    <property type="entry name" value="Helix hairpin bin"/>
    <property type="match status" value="1"/>
</dbReference>
<dbReference type="PRINTS" id="PR01161">
    <property type="entry name" value="TUBULIN"/>
</dbReference>
<evidence type="ECO:0000256" key="6">
    <source>
        <dbReference type="ARBA" id="ARBA00023134"/>
    </source>
</evidence>
<organism evidence="10 11">
    <name type="scientific">Ciona intestinalis</name>
    <name type="common">Transparent sea squirt</name>
    <name type="synonym">Ascidia intestinalis</name>
    <dbReference type="NCBI Taxonomy" id="7719"/>
    <lineage>
        <taxon>Eukaryota</taxon>
        <taxon>Metazoa</taxon>
        <taxon>Chordata</taxon>
        <taxon>Tunicata</taxon>
        <taxon>Ascidiacea</taxon>
        <taxon>Phlebobranchia</taxon>
        <taxon>Cionidae</taxon>
        <taxon>Ciona</taxon>
    </lineage>
</organism>
<evidence type="ECO:0000256" key="2">
    <source>
        <dbReference type="ARBA" id="ARBA00009636"/>
    </source>
</evidence>
<evidence type="ECO:0000256" key="1">
    <source>
        <dbReference type="ARBA" id="ARBA00004245"/>
    </source>
</evidence>
<proteinExistence type="inferred from homology"/>
<dbReference type="InterPro" id="IPR008280">
    <property type="entry name" value="Tub_FtsZ_C"/>
</dbReference>
<dbReference type="GO" id="GO:0000226">
    <property type="term" value="P:microtubule cytoskeleton organization"/>
    <property type="evidence" value="ECO:0000318"/>
    <property type="project" value="GO_Central"/>
</dbReference>
<dbReference type="GO" id="GO:0005200">
    <property type="term" value="F:structural constituent of cytoskeleton"/>
    <property type="evidence" value="ECO:0000318"/>
    <property type="project" value="GO_Central"/>
</dbReference>
<reference evidence="10" key="2">
    <citation type="submission" date="2025-08" db="UniProtKB">
        <authorList>
            <consortium name="Ensembl"/>
        </authorList>
    </citation>
    <scope>IDENTIFICATION</scope>
</reference>
<comment type="similarity">
    <text evidence="2 8">Belongs to the tubulin family.</text>
</comment>